<sequence>MKTLYLSCTLLIAAPLSAAPNGLETLESSVELLESDLFSIDLWSMRSTQTLGDWELETGFSFTDYEIDYRVTDFDFFGEDTIINEETYSIDLTASRAIQDNLSFDFGLSYRDGFSSYREVWLDTFFDQHYAPLEGVEGHELYENFDASAYGVFTGVRWEYLPANAIASVTLSRIQDNVSPGYEIDFDGIRRGELVLATTSISFVTENVLTERLRSRAALTITDTSAREIRYAGEIALNAAIGQNLIWRNRIGAATEDPQYDAHFFDTAFEYQATERTAVYLQGRHYEDSGEIENALLFTTAAPALDNDSVTLGLRYANENWTAKFAYTYSESDFAPTNLNVDFFQNLYVDDNWTNFQFAIGKTF</sequence>
<comment type="caution">
    <text evidence="2">The sequence shown here is derived from an EMBL/GenBank/DDBJ whole genome shotgun (WGS) entry which is preliminary data.</text>
</comment>
<protein>
    <recommendedName>
        <fullName evidence="4">DUF3570 domain-containing protein</fullName>
    </recommendedName>
</protein>
<dbReference type="AlphaFoldDB" id="A0A934VT82"/>
<feature type="signal peptide" evidence="1">
    <location>
        <begin position="1"/>
        <end position="18"/>
    </location>
</feature>
<dbReference type="RefSeq" id="WP_200357656.1">
    <property type="nucleotide sequence ID" value="NZ_JAENIL010000048.1"/>
</dbReference>
<keyword evidence="1" id="KW-0732">Signal</keyword>
<accession>A0A934VT82</accession>
<feature type="chain" id="PRO_5036859317" description="DUF3570 domain-containing protein" evidence="1">
    <location>
        <begin position="19"/>
        <end position="364"/>
    </location>
</feature>
<evidence type="ECO:0000313" key="3">
    <source>
        <dbReference type="Proteomes" id="UP000617628"/>
    </source>
</evidence>
<name>A0A934VT82_9BACT</name>
<organism evidence="2 3">
    <name type="scientific">Pelagicoccus mobilis</name>
    <dbReference type="NCBI Taxonomy" id="415221"/>
    <lineage>
        <taxon>Bacteria</taxon>
        <taxon>Pseudomonadati</taxon>
        <taxon>Verrucomicrobiota</taxon>
        <taxon>Opitutia</taxon>
        <taxon>Puniceicoccales</taxon>
        <taxon>Pelagicoccaceae</taxon>
        <taxon>Pelagicoccus</taxon>
    </lineage>
</organism>
<dbReference type="Proteomes" id="UP000617628">
    <property type="component" value="Unassembled WGS sequence"/>
</dbReference>
<gene>
    <name evidence="2" type="ORF">JIN87_21335</name>
</gene>
<keyword evidence="3" id="KW-1185">Reference proteome</keyword>
<proteinExistence type="predicted"/>
<reference evidence="2" key="1">
    <citation type="submission" date="2021-01" db="EMBL/GenBank/DDBJ databases">
        <title>Modified the classification status of verrucomicrobia.</title>
        <authorList>
            <person name="Feng X."/>
        </authorList>
    </citation>
    <scope>NUCLEOTIDE SEQUENCE</scope>
    <source>
        <strain evidence="2">KCTC 13126</strain>
    </source>
</reference>
<dbReference type="EMBL" id="JAENIL010000048">
    <property type="protein sequence ID" value="MBK1879443.1"/>
    <property type="molecule type" value="Genomic_DNA"/>
</dbReference>
<evidence type="ECO:0008006" key="4">
    <source>
        <dbReference type="Google" id="ProtNLM"/>
    </source>
</evidence>
<evidence type="ECO:0000256" key="1">
    <source>
        <dbReference type="SAM" id="SignalP"/>
    </source>
</evidence>
<evidence type="ECO:0000313" key="2">
    <source>
        <dbReference type="EMBL" id="MBK1879443.1"/>
    </source>
</evidence>